<dbReference type="EC" id="2.7.13.3" evidence="2"/>
<dbReference type="Proteomes" id="UP000006322">
    <property type="component" value="Unassembled WGS sequence"/>
</dbReference>
<evidence type="ECO:0000256" key="3">
    <source>
        <dbReference type="ARBA" id="ARBA00022553"/>
    </source>
</evidence>
<protein>
    <recommendedName>
        <fullName evidence="10">Sensory/regulatory protein RpfC</fullName>
        <ecNumber evidence="2">2.7.13.3</ecNumber>
    </recommendedName>
</protein>
<dbReference type="InterPro" id="IPR000700">
    <property type="entry name" value="PAS-assoc_C"/>
</dbReference>
<dbReference type="PROSITE" id="PS50110">
    <property type="entry name" value="RESPONSE_REGULATORY"/>
    <property type="match status" value="2"/>
</dbReference>
<dbReference type="GO" id="GO:0000155">
    <property type="term" value="F:phosphorelay sensor kinase activity"/>
    <property type="evidence" value="ECO:0007669"/>
    <property type="project" value="InterPro"/>
</dbReference>
<dbReference type="CDD" id="cd00156">
    <property type="entry name" value="REC"/>
    <property type="match status" value="1"/>
</dbReference>
<dbReference type="SUPFAM" id="SSF52172">
    <property type="entry name" value="CheY-like"/>
    <property type="match status" value="2"/>
</dbReference>
<dbReference type="InterPro" id="IPR004358">
    <property type="entry name" value="Sig_transdc_His_kin-like_C"/>
</dbReference>
<keyword evidence="17" id="KW-1185">Reference proteome</keyword>
<name>K6ZH36_9ALTE</name>
<dbReference type="Pfam" id="PF00512">
    <property type="entry name" value="HisKA"/>
    <property type="match status" value="1"/>
</dbReference>
<dbReference type="CDD" id="cd00130">
    <property type="entry name" value="PAS"/>
    <property type="match status" value="3"/>
</dbReference>
<feature type="domain" description="Histidine kinase" evidence="12">
    <location>
        <begin position="666"/>
        <end position="883"/>
    </location>
</feature>
<dbReference type="GO" id="GO:0005524">
    <property type="term" value="F:ATP binding"/>
    <property type="evidence" value="ECO:0007669"/>
    <property type="project" value="UniProtKB-KW"/>
</dbReference>
<dbReference type="SMART" id="SM00086">
    <property type="entry name" value="PAC"/>
    <property type="match status" value="4"/>
</dbReference>
<dbReference type="FunFam" id="3.30.565.10:FF:000010">
    <property type="entry name" value="Sensor histidine kinase RcsC"/>
    <property type="match status" value="1"/>
</dbReference>
<evidence type="ECO:0000259" key="12">
    <source>
        <dbReference type="PROSITE" id="PS50109"/>
    </source>
</evidence>
<dbReference type="PANTHER" id="PTHR45339:SF1">
    <property type="entry name" value="HYBRID SIGNAL TRANSDUCTION HISTIDINE KINASE J"/>
    <property type="match status" value="1"/>
</dbReference>
<dbReference type="PANTHER" id="PTHR45339">
    <property type="entry name" value="HYBRID SIGNAL TRANSDUCTION HISTIDINE KINASE J"/>
    <property type="match status" value="1"/>
</dbReference>
<feature type="domain" description="Response regulatory" evidence="13">
    <location>
        <begin position="1050"/>
        <end position="1171"/>
    </location>
</feature>
<dbReference type="InterPro" id="IPR011006">
    <property type="entry name" value="CheY-like_superfamily"/>
</dbReference>
<proteinExistence type="predicted"/>
<keyword evidence="4" id="KW-0808">Transferase</keyword>
<evidence type="ECO:0000256" key="1">
    <source>
        <dbReference type="ARBA" id="ARBA00000085"/>
    </source>
</evidence>
<dbReference type="InterPro" id="IPR005467">
    <property type="entry name" value="His_kinase_dom"/>
</dbReference>
<feature type="modified residue" description="4-aspartylphosphate" evidence="11">
    <location>
        <position position="1101"/>
    </location>
</feature>
<dbReference type="SMART" id="SM00388">
    <property type="entry name" value="HisKA"/>
    <property type="match status" value="1"/>
</dbReference>
<dbReference type="Gene3D" id="2.10.70.100">
    <property type="match status" value="1"/>
</dbReference>
<sequence length="1172" mass="131784">MAQLNSLDAYYCGLDAVNSATLHVTKEQQILFANEAACALFGYQAKKITDMQINQLLENFYSDKNQPFDDHLFYAEAQENEQLNGIYKCMIINDEHLIAEVQVKPVSWLETDTSYVLNINPSNIRPPTGNEIYDIIHRINVATSVAQIGIWEFNLEQQKLIWDEQMFILHGCDPADFSGELNQWSDLLHPDDKEEALGCLHRSLNTIDKLDIAFRIVTPKGEMRHIRAFARPVRSADGQVSKIIGVNYDIGAQHQQQKWLENGLQSNELFIKVLRETDNAVLITDKNVKTKWVNPSFTRITGYYLEEVKDKNPGHVLQGLQSNPDTIAQMRDAVAKRERFNIEILNYRKDGSPLWFKINSHPVYQNGAFDGFIAIQSDITEQKNAEFALLKANSIQKAILDSAHLLMVSCDADGQILTCNQTTETVLGYSRNELKQDANIQQFMLTSELTKFSQQGSHKFTSPMEAFFYRASQRDVDENEWSFVTKNGQQIPMEVAVTGIISLEDTLEGYLLVARDISQIKRFEKERRRQQDLLETTGEMAKLGGWELDLASNKVTWSDQVYRIHELPIGSEVDLTSAMNFYPSDVRPAVKNAMNSSIADGKKWDLQVPFLTAKKNHIWVRAVGYAEYQDGVPILLRGAFQDITEMKKAEEQAKEASRAKSEFLANMSHEIRTPINGIVGMNDLLLATELTKKQRHFAELVHSSSESLLLLINDILDFSKIEAGKLSIDSIDFDLHLLLGNIIDTFASRAQQKGLELIFDLHPDVPQWITSDPGRIRQILNNLLGNAIKFTHHGEVILRAALAGDEQLKFDVLDTGIGIHEDNQQALFSKFMQVDSSTTRHFGGTGLGLAISKQLSELLGGTVGVASKWQQGSTFWFTISLEAFSRGNTPSLPIFSERESPLQVLVVDDNPTLTDILRQWLATQNMIMHHAENASQALKLLRRSHLSTTQMDMVLIDTNLPGINGIELTKAIRSNDLFNTLHIILMTPHDWLESGTSSQLTGAVSYVTKPIKPATLSAAFTGAVEKDSPAKHSKNQPATKLLNKHQQAPHILLVEDNFINQQVVIEMLKKLHCSVQVAENGQEAIHNLEQADKPFDAILMDCQMPIMDGYQASRIIRKNMHENYASTLPIIALTANAMKGDREACLAAGMNAYLSKPIVLADLRAELHQWLK</sequence>
<comment type="caution">
    <text evidence="16">The sequence shown here is derived from an EMBL/GenBank/DDBJ whole genome shotgun (WGS) entry which is preliminary data.</text>
</comment>
<evidence type="ECO:0000259" key="14">
    <source>
        <dbReference type="PROSITE" id="PS50112"/>
    </source>
</evidence>
<dbReference type="CDD" id="cd00082">
    <property type="entry name" value="HisKA"/>
    <property type="match status" value="1"/>
</dbReference>
<dbReference type="Gene3D" id="3.40.50.2300">
    <property type="match status" value="2"/>
</dbReference>
<dbReference type="SMART" id="SM00448">
    <property type="entry name" value="REC"/>
    <property type="match status" value="2"/>
</dbReference>
<dbReference type="Gene3D" id="3.30.565.10">
    <property type="entry name" value="Histidine kinase-like ATPase, C-terminal domain"/>
    <property type="match status" value="1"/>
</dbReference>
<evidence type="ECO:0000256" key="7">
    <source>
        <dbReference type="ARBA" id="ARBA00022840"/>
    </source>
</evidence>
<organism evidence="16 17">
    <name type="scientific">Paraglaciecola polaris LMG 21857</name>
    <dbReference type="NCBI Taxonomy" id="1129793"/>
    <lineage>
        <taxon>Bacteria</taxon>
        <taxon>Pseudomonadati</taxon>
        <taxon>Pseudomonadota</taxon>
        <taxon>Gammaproteobacteria</taxon>
        <taxon>Alteromonadales</taxon>
        <taxon>Alteromonadaceae</taxon>
        <taxon>Paraglaciecola</taxon>
    </lineage>
</organism>
<dbReference type="RefSeq" id="WP_007107054.1">
    <property type="nucleotide sequence ID" value="NZ_BAER01000127.1"/>
</dbReference>
<dbReference type="InterPro" id="IPR036890">
    <property type="entry name" value="HATPase_C_sf"/>
</dbReference>
<evidence type="ECO:0000256" key="2">
    <source>
        <dbReference type="ARBA" id="ARBA00012438"/>
    </source>
</evidence>
<dbReference type="InterPro" id="IPR036097">
    <property type="entry name" value="HisK_dim/P_sf"/>
</dbReference>
<evidence type="ECO:0000313" key="17">
    <source>
        <dbReference type="Proteomes" id="UP000006322"/>
    </source>
</evidence>
<feature type="domain" description="PAS" evidence="14">
    <location>
        <begin position="266"/>
        <end position="312"/>
    </location>
</feature>
<dbReference type="NCBIfam" id="TIGR00229">
    <property type="entry name" value="sensory_box"/>
    <property type="match status" value="2"/>
</dbReference>
<dbReference type="Pfam" id="PF00072">
    <property type="entry name" value="Response_reg"/>
    <property type="match status" value="2"/>
</dbReference>
<dbReference type="InterPro" id="IPR001789">
    <property type="entry name" value="Sig_transdc_resp-reg_receiver"/>
</dbReference>
<dbReference type="InterPro" id="IPR035965">
    <property type="entry name" value="PAS-like_dom_sf"/>
</dbReference>
<dbReference type="PRINTS" id="PR00344">
    <property type="entry name" value="BCTRLSENSOR"/>
</dbReference>
<feature type="domain" description="PAC" evidence="15">
    <location>
        <begin position="477"/>
        <end position="529"/>
    </location>
</feature>
<dbReference type="OrthoDB" id="9810730at2"/>
<keyword evidence="6 16" id="KW-0418">Kinase</keyword>
<dbReference type="CDD" id="cd17546">
    <property type="entry name" value="REC_hyHK_CKI1_RcsC-like"/>
    <property type="match status" value="1"/>
</dbReference>
<dbReference type="SMART" id="SM00387">
    <property type="entry name" value="HATPase_c"/>
    <property type="match status" value="1"/>
</dbReference>
<keyword evidence="8" id="KW-0902">Two-component regulatory system</keyword>
<dbReference type="Pfam" id="PF13426">
    <property type="entry name" value="PAS_9"/>
    <property type="match status" value="3"/>
</dbReference>
<keyword evidence="7" id="KW-0067">ATP-binding</keyword>
<dbReference type="Gene3D" id="1.10.287.130">
    <property type="match status" value="1"/>
</dbReference>
<evidence type="ECO:0000256" key="4">
    <source>
        <dbReference type="ARBA" id="ARBA00022679"/>
    </source>
</evidence>
<dbReference type="InterPro" id="IPR001610">
    <property type="entry name" value="PAC"/>
</dbReference>
<dbReference type="InterPro" id="IPR013655">
    <property type="entry name" value="PAS_fold_3"/>
</dbReference>
<evidence type="ECO:0000256" key="11">
    <source>
        <dbReference type="PROSITE-ProRule" id="PRU00169"/>
    </source>
</evidence>
<keyword evidence="5" id="KW-0547">Nucleotide-binding</keyword>
<dbReference type="InterPro" id="IPR003661">
    <property type="entry name" value="HisK_dim/P_dom"/>
</dbReference>
<dbReference type="InterPro" id="IPR003594">
    <property type="entry name" value="HATPase_dom"/>
</dbReference>
<dbReference type="PROSITE" id="PS50109">
    <property type="entry name" value="HIS_KIN"/>
    <property type="match status" value="1"/>
</dbReference>
<feature type="domain" description="PAC" evidence="15">
    <location>
        <begin position="210"/>
        <end position="262"/>
    </location>
</feature>
<dbReference type="SUPFAM" id="SSF47384">
    <property type="entry name" value="Homodimeric domain of signal transducing histidine kinase"/>
    <property type="match status" value="1"/>
</dbReference>
<dbReference type="FunFam" id="1.10.287.130:FF:000002">
    <property type="entry name" value="Two-component osmosensing histidine kinase"/>
    <property type="match status" value="1"/>
</dbReference>
<comment type="subunit">
    <text evidence="9">At low DSF concentrations, interacts with RpfF.</text>
</comment>
<feature type="domain" description="PAC" evidence="15">
    <location>
        <begin position="340"/>
        <end position="391"/>
    </location>
</feature>
<reference evidence="17" key="1">
    <citation type="journal article" date="2014" name="Environ. Microbiol.">
        <title>Comparative genomics of the marine bacterial genus Glaciecola reveals the high degree of genomic diversity and genomic characteristic for cold adaptation.</title>
        <authorList>
            <person name="Qin Q.L."/>
            <person name="Xie B.B."/>
            <person name="Yu Y."/>
            <person name="Shu Y.L."/>
            <person name="Rong J.C."/>
            <person name="Zhang Y.J."/>
            <person name="Zhao D.L."/>
            <person name="Chen X.L."/>
            <person name="Zhang X.Y."/>
            <person name="Chen B."/>
            <person name="Zhou B.C."/>
            <person name="Zhang Y.Z."/>
        </authorList>
    </citation>
    <scope>NUCLEOTIDE SEQUENCE [LARGE SCALE GENOMIC DNA]</scope>
    <source>
        <strain evidence="17">LMG 21857</strain>
    </source>
</reference>
<dbReference type="EMBL" id="BAER01000127">
    <property type="protein sequence ID" value="GAC35291.1"/>
    <property type="molecule type" value="Genomic_DNA"/>
</dbReference>
<evidence type="ECO:0000256" key="9">
    <source>
        <dbReference type="ARBA" id="ARBA00064003"/>
    </source>
</evidence>
<evidence type="ECO:0000259" key="15">
    <source>
        <dbReference type="PROSITE" id="PS50113"/>
    </source>
</evidence>
<feature type="domain" description="Response regulatory" evidence="13">
    <location>
        <begin position="903"/>
        <end position="1024"/>
    </location>
</feature>
<dbReference type="Pfam" id="PF08447">
    <property type="entry name" value="PAS_3"/>
    <property type="match status" value="1"/>
</dbReference>
<evidence type="ECO:0000259" key="13">
    <source>
        <dbReference type="PROSITE" id="PS50110"/>
    </source>
</evidence>
<dbReference type="CDD" id="cd16922">
    <property type="entry name" value="HATPase_EvgS-ArcB-TorS-like"/>
    <property type="match status" value="1"/>
</dbReference>
<evidence type="ECO:0000313" key="16">
    <source>
        <dbReference type="EMBL" id="GAC35291.1"/>
    </source>
</evidence>
<gene>
    <name evidence="16" type="ORF">GPLA_4412</name>
</gene>
<dbReference type="SMART" id="SM00091">
    <property type="entry name" value="PAS"/>
    <property type="match status" value="4"/>
</dbReference>
<evidence type="ECO:0000256" key="6">
    <source>
        <dbReference type="ARBA" id="ARBA00022777"/>
    </source>
</evidence>
<evidence type="ECO:0000256" key="10">
    <source>
        <dbReference type="ARBA" id="ARBA00068150"/>
    </source>
</evidence>
<dbReference type="SUPFAM" id="SSF55785">
    <property type="entry name" value="PYP-like sensor domain (PAS domain)"/>
    <property type="match status" value="5"/>
</dbReference>
<feature type="modified residue" description="4-aspartylphosphate" evidence="11">
    <location>
        <position position="957"/>
    </location>
</feature>
<dbReference type="PROSITE" id="PS50113">
    <property type="entry name" value="PAC"/>
    <property type="match status" value="3"/>
</dbReference>
<dbReference type="Gene3D" id="3.30.450.20">
    <property type="entry name" value="PAS domain"/>
    <property type="match status" value="5"/>
</dbReference>
<dbReference type="PROSITE" id="PS50112">
    <property type="entry name" value="PAS"/>
    <property type="match status" value="2"/>
</dbReference>
<accession>K6ZH36</accession>
<keyword evidence="3 11" id="KW-0597">Phosphoprotein</keyword>
<dbReference type="SUPFAM" id="SSF55874">
    <property type="entry name" value="ATPase domain of HSP90 chaperone/DNA topoisomerase II/histidine kinase"/>
    <property type="match status" value="1"/>
</dbReference>
<dbReference type="InterPro" id="IPR000014">
    <property type="entry name" value="PAS"/>
</dbReference>
<evidence type="ECO:0000256" key="8">
    <source>
        <dbReference type="ARBA" id="ARBA00023012"/>
    </source>
</evidence>
<feature type="domain" description="PAS" evidence="14">
    <location>
        <begin position="392"/>
        <end position="434"/>
    </location>
</feature>
<dbReference type="STRING" id="1129793.GPLA_4412"/>
<dbReference type="Pfam" id="PF02518">
    <property type="entry name" value="HATPase_c"/>
    <property type="match status" value="1"/>
</dbReference>
<evidence type="ECO:0000256" key="5">
    <source>
        <dbReference type="ARBA" id="ARBA00022741"/>
    </source>
</evidence>
<dbReference type="AlphaFoldDB" id="K6ZH36"/>
<comment type="catalytic activity">
    <reaction evidence="1">
        <text>ATP + protein L-histidine = ADP + protein N-phospho-L-histidine.</text>
        <dbReference type="EC" id="2.7.13.3"/>
    </reaction>
</comment>